<dbReference type="KEGG" id="ras:RAS_11500"/>
<dbReference type="InterPro" id="IPR050498">
    <property type="entry name" value="Ycf3"/>
</dbReference>
<name>A0A510GJ72_9RICK</name>
<dbReference type="PROSITE" id="PS50293">
    <property type="entry name" value="TPR_REGION"/>
    <property type="match status" value="1"/>
</dbReference>
<dbReference type="InterPro" id="IPR019734">
    <property type="entry name" value="TPR_rpt"/>
</dbReference>
<accession>A0A510GJ72</accession>
<dbReference type="InterPro" id="IPR011990">
    <property type="entry name" value="TPR-like_helical_dom_sf"/>
</dbReference>
<gene>
    <name evidence="4" type="ORF">RAS_11500</name>
</gene>
<evidence type="ECO:0000256" key="2">
    <source>
        <dbReference type="ARBA" id="ARBA00022803"/>
    </source>
</evidence>
<keyword evidence="1" id="KW-0677">Repeat</keyword>
<evidence type="ECO:0000256" key="3">
    <source>
        <dbReference type="PROSITE-ProRule" id="PRU00339"/>
    </source>
</evidence>
<dbReference type="SUPFAM" id="SSF48439">
    <property type="entry name" value="Protein prenylyltransferase"/>
    <property type="match status" value="1"/>
</dbReference>
<evidence type="ECO:0000313" key="4">
    <source>
        <dbReference type="EMBL" id="BBJ32041.1"/>
    </source>
</evidence>
<dbReference type="Proteomes" id="UP000321183">
    <property type="component" value="Chromosome"/>
</dbReference>
<dbReference type="Gene3D" id="1.25.40.10">
    <property type="entry name" value="Tetratricopeptide repeat domain"/>
    <property type="match status" value="1"/>
</dbReference>
<protein>
    <submittedName>
        <fullName evidence="4">Uncharacterized protein</fullName>
    </submittedName>
</protein>
<organism evidence="4 5">
    <name type="scientific">Rickettsia asiatica</name>
    <dbReference type="NCBI Taxonomy" id="238800"/>
    <lineage>
        <taxon>Bacteria</taxon>
        <taxon>Pseudomonadati</taxon>
        <taxon>Pseudomonadota</taxon>
        <taxon>Alphaproteobacteria</taxon>
        <taxon>Rickettsiales</taxon>
        <taxon>Rickettsiaceae</taxon>
        <taxon>Rickettsieae</taxon>
        <taxon>Rickettsia</taxon>
        <taxon>spotted fever group</taxon>
    </lineage>
</organism>
<evidence type="ECO:0000256" key="1">
    <source>
        <dbReference type="ARBA" id="ARBA00022737"/>
    </source>
</evidence>
<evidence type="ECO:0000313" key="5">
    <source>
        <dbReference type="Proteomes" id="UP000321183"/>
    </source>
</evidence>
<reference evidence="4 5" key="1">
    <citation type="submission" date="2019-04" db="EMBL/GenBank/DDBJ databases">
        <title>Draft genome sequence of Rickettsia asiatica Maytaro1284.</title>
        <authorList>
            <person name="Thu M."/>
            <person name="Qiu Y."/>
            <person name="Nakao R."/>
        </authorList>
    </citation>
    <scope>NUCLEOTIDE SEQUENCE [LARGE SCALE GENOMIC DNA]</scope>
    <source>
        <strain evidence="4 5">Maytaro1284</strain>
    </source>
</reference>
<dbReference type="PANTHER" id="PTHR44858:SF1">
    <property type="entry name" value="UDP-N-ACETYLGLUCOSAMINE--PEPTIDE N-ACETYLGLUCOSAMINYLTRANSFERASE SPINDLY-RELATED"/>
    <property type="match status" value="1"/>
</dbReference>
<dbReference type="AlphaFoldDB" id="A0A510GJ72"/>
<dbReference type="SMART" id="SM00028">
    <property type="entry name" value="TPR"/>
    <property type="match status" value="2"/>
</dbReference>
<keyword evidence="5" id="KW-1185">Reference proteome</keyword>
<sequence length="105" mass="12361">MYYKLLISLLILIVLVICFRNYLPKISFFNNKPQTLESNINNYEKELAKYDEAIKLNPNDALAYFARGIILYQLGKYELSLLSYEKAIELDPKNFEFYINQGTSF</sequence>
<dbReference type="PANTHER" id="PTHR44858">
    <property type="entry name" value="TETRATRICOPEPTIDE REPEAT PROTEIN 6"/>
    <property type="match status" value="1"/>
</dbReference>
<dbReference type="EMBL" id="AP019563">
    <property type="protein sequence ID" value="BBJ32041.1"/>
    <property type="molecule type" value="Genomic_DNA"/>
</dbReference>
<dbReference type="PROSITE" id="PS50005">
    <property type="entry name" value="TPR"/>
    <property type="match status" value="1"/>
</dbReference>
<keyword evidence="2 3" id="KW-0802">TPR repeat</keyword>
<feature type="repeat" description="TPR" evidence="3">
    <location>
        <begin position="61"/>
        <end position="94"/>
    </location>
</feature>
<proteinExistence type="predicted"/>
<dbReference type="Pfam" id="PF00515">
    <property type="entry name" value="TPR_1"/>
    <property type="match status" value="1"/>
</dbReference>